<dbReference type="Proteomes" id="UP000183400">
    <property type="component" value="Unassembled WGS sequence"/>
</dbReference>
<dbReference type="EMBL" id="FNNP01000001">
    <property type="protein sequence ID" value="SDW15236.1"/>
    <property type="molecule type" value="Genomic_DNA"/>
</dbReference>
<gene>
    <name evidence="1" type="ORF">SAMN05444358_10163</name>
</gene>
<evidence type="ECO:0000313" key="1">
    <source>
        <dbReference type="EMBL" id="SDW15236.1"/>
    </source>
</evidence>
<dbReference type="SUPFAM" id="SSF54665">
    <property type="entry name" value="CO dehydrogenase molybdoprotein N-domain-like"/>
    <property type="match status" value="1"/>
</dbReference>
<accession>A0A1H2R6Z0</accession>
<name>A0A1H2R6Z0_9RHOB</name>
<dbReference type="STRING" id="985054.SAMN05444358_10163"/>
<dbReference type="InterPro" id="IPR036856">
    <property type="entry name" value="Ald_Oxase/Xan_DH_a/b_sf"/>
</dbReference>
<protein>
    <submittedName>
        <fullName evidence="1">Uncharacterized protein</fullName>
    </submittedName>
</protein>
<organism evidence="1 2">
    <name type="scientific">Ruegeria halocynthiae</name>
    <dbReference type="NCBI Taxonomy" id="985054"/>
    <lineage>
        <taxon>Bacteria</taxon>
        <taxon>Pseudomonadati</taxon>
        <taxon>Pseudomonadota</taxon>
        <taxon>Alphaproteobacteria</taxon>
        <taxon>Rhodobacterales</taxon>
        <taxon>Roseobacteraceae</taxon>
        <taxon>Ruegeria</taxon>
    </lineage>
</organism>
<keyword evidence="2" id="KW-1185">Reference proteome</keyword>
<reference evidence="2" key="1">
    <citation type="submission" date="2016-10" db="EMBL/GenBank/DDBJ databases">
        <authorList>
            <person name="Varghese N."/>
            <person name="Submissions S."/>
        </authorList>
    </citation>
    <scope>NUCLEOTIDE SEQUENCE [LARGE SCALE GENOMIC DNA]</scope>
    <source>
        <strain evidence="2">DSM 27839</strain>
    </source>
</reference>
<sequence>MDHLAEKLGTSHPIKRTEDQRFLIRQGQYMDDDVLDNVRFALLFCNPVVPATITALGLEDSRAVDESVSGHGVG</sequence>
<dbReference type="RefSeq" id="WP_074733528.1">
    <property type="nucleotide sequence ID" value="NZ_FNNP01000001.1"/>
</dbReference>
<dbReference type="AlphaFoldDB" id="A0A1H2R6Z0"/>
<evidence type="ECO:0000313" key="2">
    <source>
        <dbReference type="Proteomes" id="UP000183400"/>
    </source>
</evidence>
<proteinExistence type="predicted"/>